<reference evidence="1 2" key="1">
    <citation type="submission" date="2022-04" db="EMBL/GenBank/DDBJ databases">
        <title>Positive selection, recombination, and allopatry shape intraspecific diversity of widespread and dominant cyanobacteria.</title>
        <authorList>
            <person name="Wei J."/>
            <person name="Shu W."/>
            <person name="Hu C."/>
        </authorList>
    </citation>
    <scope>NUCLEOTIDE SEQUENCE [LARGE SCALE GENOMIC DNA]</scope>
    <source>
        <strain evidence="1 2">AS-A4</strain>
    </source>
</reference>
<protein>
    <submittedName>
        <fullName evidence="1">Uncharacterized protein</fullName>
    </submittedName>
</protein>
<gene>
    <name evidence="1" type="ORF">NDI38_04020</name>
</gene>
<dbReference type="EMBL" id="JAMPLM010000002">
    <property type="protein sequence ID" value="MEP1057592.1"/>
    <property type="molecule type" value="Genomic_DNA"/>
</dbReference>
<accession>A0ABV0KED9</accession>
<keyword evidence="2" id="KW-1185">Reference proteome</keyword>
<organism evidence="1 2">
    <name type="scientific">Stenomitos frigidus AS-A4</name>
    <dbReference type="NCBI Taxonomy" id="2933935"/>
    <lineage>
        <taxon>Bacteria</taxon>
        <taxon>Bacillati</taxon>
        <taxon>Cyanobacteriota</taxon>
        <taxon>Cyanophyceae</taxon>
        <taxon>Leptolyngbyales</taxon>
        <taxon>Leptolyngbyaceae</taxon>
        <taxon>Stenomitos</taxon>
    </lineage>
</organism>
<dbReference type="Proteomes" id="UP001476950">
    <property type="component" value="Unassembled WGS sequence"/>
</dbReference>
<evidence type="ECO:0000313" key="2">
    <source>
        <dbReference type="Proteomes" id="UP001476950"/>
    </source>
</evidence>
<sequence>MAFQPSDIKRQILAAYLPPGTIVNAHLLTAVLTDTIDTVAELTQAAGGNYAAKPLTTTAAALVGTSAIVNVSDGPPLWSNLYTSAATPIVEMAFSKQIGGASAGSDPVLGSVKLTETTTIASVTTTADSVILTTTGSFAGLAEGYRLAGTGLAFGSVIDEITSATQIVMSRPATASGTITLTVYVPAPYTPSTSSGSQNTLTVPLPPTGVLAHL</sequence>
<dbReference type="RefSeq" id="WP_190450530.1">
    <property type="nucleotide sequence ID" value="NZ_JAMPLM010000002.1"/>
</dbReference>
<name>A0ABV0KED9_9CYAN</name>
<proteinExistence type="predicted"/>
<comment type="caution">
    <text evidence="1">The sequence shown here is derived from an EMBL/GenBank/DDBJ whole genome shotgun (WGS) entry which is preliminary data.</text>
</comment>
<evidence type="ECO:0000313" key="1">
    <source>
        <dbReference type="EMBL" id="MEP1057592.1"/>
    </source>
</evidence>